<dbReference type="Proteomes" id="UP000623129">
    <property type="component" value="Unassembled WGS sequence"/>
</dbReference>
<dbReference type="Gene3D" id="3.30.160.60">
    <property type="entry name" value="Classic Zinc Finger"/>
    <property type="match status" value="1"/>
</dbReference>
<gene>
    <name evidence="4" type="ORF">FCM35_KLT08637</name>
</gene>
<evidence type="ECO:0000259" key="3">
    <source>
        <dbReference type="PROSITE" id="PS50157"/>
    </source>
</evidence>
<protein>
    <recommendedName>
        <fullName evidence="3">C2H2-type domain-containing protein</fullName>
    </recommendedName>
</protein>
<dbReference type="PROSITE" id="PS00028">
    <property type="entry name" value="ZINC_FINGER_C2H2_1"/>
    <property type="match status" value="1"/>
</dbReference>
<reference evidence="4" key="1">
    <citation type="submission" date="2020-01" db="EMBL/GenBank/DDBJ databases">
        <title>Genome sequence of Kobresia littledalei, the first chromosome-level genome in the family Cyperaceae.</title>
        <authorList>
            <person name="Qu G."/>
        </authorList>
    </citation>
    <scope>NUCLEOTIDE SEQUENCE</scope>
    <source>
        <strain evidence="4">C.B.Clarke</strain>
        <tissue evidence="4">Leaf</tissue>
    </source>
</reference>
<feature type="compositionally biased region" description="Basic residues" evidence="2">
    <location>
        <begin position="202"/>
        <end position="211"/>
    </location>
</feature>
<feature type="compositionally biased region" description="Basic residues" evidence="2">
    <location>
        <begin position="170"/>
        <end position="181"/>
    </location>
</feature>
<evidence type="ECO:0000256" key="2">
    <source>
        <dbReference type="SAM" id="MobiDB-lite"/>
    </source>
</evidence>
<keyword evidence="1" id="KW-0863">Zinc-finger</keyword>
<dbReference type="SUPFAM" id="SSF57667">
    <property type="entry name" value="beta-beta-alpha zinc fingers"/>
    <property type="match status" value="1"/>
</dbReference>
<keyword evidence="1" id="KW-0479">Metal-binding</keyword>
<evidence type="ECO:0000313" key="5">
    <source>
        <dbReference type="Proteomes" id="UP000623129"/>
    </source>
</evidence>
<dbReference type="Pfam" id="PF13912">
    <property type="entry name" value="zf-C2H2_6"/>
    <property type="match status" value="1"/>
</dbReference>
<evidence type="ECO:0000313" key="4">
    <source>
        <dbReference type="EMBL" id="KAF3325557.1"/>
    </source>
</evidence>
<keyword evidence="1" id="KW-0862">Zinc</keyword>
<dbReference type="GO" id="GO:0008270">
    <property type="term" value="F:zinc ion binding"/>
    <property type="evidence" value="ECO:0007669"/>
    <property type="project" value="UniProtKB-KW"/>
</dbReference>
<feature type="domain" description="C2H2-type" evidence="3">
    <location>
        <begin position="151"/>
        <end position="178"/>
    </location>
</feature>
<keyword evidence="5" id="KW-1185">Reference proteome</keyword>
<dbReference type="InterPro" id="IPR013087">
    <property type="entry name" value="Znf_C2H2_type"/>
</dbReference>
<proteinExistence type="predicted"/>
<sequence>MSFFNSLPASCTISRSALPQAVVPTVYSPFVIAERIAAQQTYRANNYTPLQLCGASWSYDLFSFQQSYRALILSDHSQAVVYNFSRYFACESSEIATNFSASSNTIPSQAPGPWVDLPSSSNPLPTSILPVVDQSGLFQLKSTDDLLSDKYCCSICSARFPTYQALGGHMSHHSKEKRKRDQFHAMPSTSRKRAKNVGGSSSKKKVKSEPS</sequence>
<dbReference type="InterPro" id="IPR036236">
    <property type="entry name" value="Znf_C2H2_sf"/>
</dbReference>
<name>A0A833V5W7_9POAL</name>
<feature type="region of interest" description="Disordered" evidence="2">
    <location>
        <begin position="169"/>
        <end position="211"/>
    </location>
</feature>
<evidence type="ECO:0000256" key="1">
    <source>
        <dbReference type="PROSITE-ProRule" id="PRU00042"/>
    </source>
</evidence>
<dbReference type="AlphaFoldDB" id="A0A833V5W7"/>
<dbReference type="EMBL" id="SWLB01000019">
    <property type="protein sequence ID" value="KAF3325557.1"/>
    <property type="molecule type" value="Genomic_DNA"/>
</dbReference>
<organism evidence="4 5">
    <name type="scientific">Carex littledalei</name>
    <dbReference type="NCBI Taxonomy" id="544730"/>
    <lineage>
        <taxon>Eukaryota</taxon>
        <taxon>Viridiplantae</taxon>
        <taxon>Streptophyta</taxon>
        <taxon>Embryophyta</taxon>
        <taxon>Tracheophyta</taxon>
        <taxon>Spermatophyta</taxon>
        <taxon>Magnoliopsida</taxon>
        <taxon>Liliopsida</taxon>
        <taxon>Poales</taxon>
        <taxon>Cyperaceae</taxon>
        <taxon>Cyperoideae</taxon>
        <taxon>Cariceae</taxon>
        <taxon>Carex</taxon>
        <taxon>Carex subgen. Euthyceras</taxon>
    </lineage>
</organism>
<accession>A0A833V5W7</accession>
<dbReference type="PROSITE" id="PS50157">
    <property type="entry name" value="ZINC_FINGER_C2H2_2"/>
    <property type="match status" value="1"/>
</dbReference>
<comment type="caution">
    <text evidence="4">The sequence shown here is derived from an EMBL/GenBank/DDBJ whole genome shotgun (WGS) entry which is preliminary data.</text>
</comment>